<sequence length="353" mass="40177">GDDNNEESNKGDDKANIKGDNESSKKGNDEADKEENKEDNDKADNKDDKEDDESRNKGNKEGNKKDNDEDGNKGNKDKEESDKKDDKGDKGDENIVTKTSKRVNQLAIPTFLQEISLDIINYYVILASITKDIHFDKIEINPTKEIAILKNNQVKIVLEPINPLEIRKTINGRLALEYKNLILSNSDDNLSLQDQIMLLKCLPEVLQDLRVNNLSKNESSDKKIIIFTTLISTCYQSIFDCNITTYNIEVSHRILLRFLTKCATQVRALVTGKESLYNMFNINQSNNSFNIKYIIDGDSFIVRKRKKNQDLESFSDLNINIPGFVENILSRKLTTFITAGPRLHQLLKALNNN</sequence>
<comment type="caution">
    <text evidence="1">The sequence shown here is derived from an EMBL/GenBank/DDBJ whole genome shotgun (WGS) entry which is preliminary data.</text>
</comment>
<name>A0ACA9PGB1_9GLOM</name>
<evidence type="ECO:0000313" key="1">
    <source>
        <dbReference type="EMBL" id="CAG8708339.1"/>
    </source>
</evidence>
<dbReference type="EMBL" id="CAJVPU010028764">
    <property type="protein sequence ID" value="CAG8708339.1"/>
    <property type="molecule type" value="Genomic_DNA"/>
</dbReference>
<reference evidence="1" key="1">
    <citation type="submission" date="2021-06" db="EMBL/GenBank/DDBJ databases">
        <authorList>
            <person name="Kallberg Y."/>
            <person name="Tangrot J."/>
            <person name="Rosling A."/>
        </authorList>
    </citation>
    <scope>NUCLEOTIDE SEQUENCE</scope>
    <source>
        <strain evidence="1">IL203A</strain>
    </source>
</reference>
<keyword evidence="2" id="KW-1185">Reference proteome</keyword>
<protein>
    <submittedName>
        <fullName evidence="1">6627_t:CDS:1</fullName>
    </submittedName>
</protein>
<accession>A0ACA9PGB1</accession>
<dbReference type="Proteomes" id="UP000789702">
    <property type="component" value="Unassembled WGS sequence"/>
</dbReference>
<evidence type="ECO:0000313" key="2">
    <source>
        <dbReference type="Proteomes" id="UP000789702"/>
    </source>
</evidence>
<feature type="non-terminal residue" evidence="1">
    <location>
        <position position="1"/>
    </location>
</feature>
<organism evidence="1 2">
    <name type="scientific">Dentiscutata heterogama</name>
    <dbReference type="NCBI Taxonomy" id="1316150"/>
    <lineage>
        <taxon>Eukaryota</taxon>
        <taxon>Fungi</taxon>
        <taxon>Fungi incertae sedis</taxon>
        <taxon>Mucoromycota</taxon>
        <taxon>Glomeromycotina</taxon>
        <taxon>Glomeromycetes</taxon>
        <taxon>Diversisporales</taxon>
        <taxon>Gigasporaceae</taxon>
        <taxon>Dentiscutata</taxon>
    </lineage>
</organism>
<proteinExistence type="predicted"/>
<gene>
    <name evidence="1" type="ORF">DHETER_LOCUS12121</name>
</gene>